<dbReference type="GO" id="GO:0097632">
    <property type="term" value="C:extrinsic component of phagophore assembly site membrane"/>
    <property type="evidence" value="ECO:0007669"/>
    <property type="project" value="TreeGrafter"/>
</dbReference>
<dbReference type="GO" id="GO:0035014">
    <property type="term" value="F:phosphatidylinositol 3-kinase regulator activity"/>
    <property type="evidence" value="ECO:0007669"/>
    <property type="project" value="TreeGrafter"/>
</dbReference>
<dbReference type="GO" id="GO:0097629">
    <property type="term" value="C:extrinsic component of omegasome membrane"/>
    <property type="evidence" value="ECO:0007669"/>
    <property type="project" value="TreeGrafter"/>
</dbReference>
<dbReference type="PANTHER" id="PTHR13664:SF0">
    <property type="entry name" value="BECLIN 1-ASSOCIATED AUTOPHAGY-RELATED KEY REGULATOR"/>
    <property type="match status" value="1"/>
</dbReference>
<accession>A0A4Q2S6C5</accession>
<feature type="compositionally biased region" description="Acidic residues" evidence="1">
    <location>
        <begin position="11"/>
        <end position="29"/>
    </location>
</feature>
<protein>
    <submittedName>
        <fullName evidence="2">Uncharacterized protein</fullName>
    </submittedName>
</protein>
<dbReference type="AlphaFoldDB" id="A0A4Q2S6C5"/>
<dbReference type="Proteomes" id="UP000291088">
    <property type="component" value="Unassembled WGS sequence"/>
</dbReference>
<dbReference type="RefSeq" id="WP_165351280.1">
    <property type="nucleotide sequence ID" value="NZ_SDVB01000383.1"/>
</dbReference>
<evidence type="ECO:0000313" key="3">
    <source>
        <dbReference type="Proteomes" id="UP000291088"/>
    </source>
</evidence>
<dbReference type="GO" id="GO:0035032">
    <property type="term" value="C:phosphatidylinositol 3-kinase complex, class III"/>
    <property type="evidence" value="ECO:0007669"/>
    <property type="project" value="TreeGrafter"/>
</dbReference>
<dbReference type="EMBL" id="SDVB01000383">
    <property type="protein sequence ID" value="RYB97536.1"/>
    <property type="molecule type" value="Genomic_DNA"/>
</dbReference>
<keyword evidence="3" id="KW-1185">Reference proteome</keyword>
<dbReference type="GO" id="GO:0005776">
    <property type="term" value="C:autophagosome"/>
    <property type="evidence" value="ECO:0007669"/>
    <property type="project" value="TreeGrafter"/>
</dbReference>
<feature type="region of interest" description="Disordered" evidence="1">
    <location>
        <begin position="51"/>
        <end position="71"/>
    </location>
</feature>
<dbReference type="GO" id="GO:0009267">
    <property type="term" value="P:cellular response to starvation"/>
    <property type="evidence" value="ECO:0007669"/>
    <property type="project" value="TreeGrafter"/>
</dbReference>
<evidence type="ECO:0000313" key="2">
    <source>
        <dbReference type="EMBL" id="RYB97536.1"/>
    </source>
</evidence>
<evidence type="ECO:0000256" key="1">
    <source>
        <dbReference type="SAM" id="MobiDB-lite"/>
    </source>
</evidence>
<organism evidence="2 3">
    <name type="scientific">Ciceribacter ferrooxidans</name>
    <dbReference type="NCBI Taxonomy" id="2509717"/>
    <lineage>
        <taxon>Bacteria</taxon>
        <taxon>Pseudomonadati</taxon>
        <taxon>Pseudomonadota</taxon>
        <taxon>Alphaproteobacteria</taxon>
        <taxon>Hyphomicrobiales</taxon>
        <taxon>Rhizobiaceae</taxon>
        <taxon>Ciceribacter</taxon>
    </lineage>
</organism>
<name>A0A4Q2S6C5_9HYPH</name>
<dbReference type="PANTHER" id="PTHR13664">
    <property type="entry name" value="BECLIN 1-ASSOCIATED AUTOPHAGY-RELATED KEY REGULATOR"/>
    <property type="match status" value="1"/>
</dbReference>
<proteinExistence type="predicted"/>
<dbReference type="GO" id="GO:0043495">
    <property type="term" value="F:protein-membrane adaptor activity"/>
    <property type="evidence" value="ECO:0007669"/>
    <property type="project" value="TreeGrafter"/>
</dbReference>
<gene>
    <name evidence="2" type="ORF">EUU22_23540</name>
</gene>
<sequence>MEIVDPSGAGETDESGDEHVSDDETDLGTDWENLPSPKFCEIPSQPLELMESQSTLLSQPIASSTAGGMIS</sequence>
<feature type="region of interest" description="Disordered" evidence="1">
    <location>
        <begin position="1"/>
        <end position="38"/>
    </location>
</feature>
<feature type="non-terminal residue" evidence="2">
    <location>
        <position position="71"/>
    </location>
</feature>
<reference evidence="2 3" key="1">
    <citation type="submission" date="2019-01" db="EMBL/GenBank/DDBJ databases">
        <authorList>
            <person name="Deng T."/>
        </authorList>
    </citation>
    <scope>NUCLEOTIDE SEQUENCE [LARGE SCALE GENOMIC DNA]</scope>
    <source>
        <strain evidence="2 3">F8825</strain>
    </source>
</reference>
<comment type="caution">
    <text evidence="2">The sequence shown here is derived from an EMBL/GenBank/DDBJ whole genome shotgun (WGS) entry which is preliminary data.</text>
</comment>